<dbReference type="PANTHER" id="PTHR13285">
    <property type="entry name" value="ACYLTRANSFERASE"/>
    <property type="match status" value="1"/>
</dbReference>
<evidence type="ECO:0000256" key="5">
    <source>
        <dbReference type="ARBA" id="ARBA00023136"/>
    </source>
</evidence>
<dbReference type="InterPro" id="IPR004299">
    <property type="entry name" value="MBOAT_fam"/>
</dbReference>
<dbReference type="GO" id="GO:0006506">
    <property type="term" value="P:GPI anchor biosynthetic process"/>
    <property type="evidence" value="ECO:0007669"/>
    <property type="project" value="TreeGrafter"/>
</dbReference>
<dbReference type="EMBL" id="CACQ02004190">
    <property type="protein sequence ID" value="CCF40611.1"/>
    <property type="molecule type" value="Genomic_DNA"/>
</dbReference>
<dbReference type="GO" id="GO:0008374">
    <property type="term" value="F:O-acyltransferase activity"/>
    <property type="evidence" value="ECO:0007669"/>
    <property type="project" value="TreeGrafter"/>
</dbReference>
<keyword evidence="3 6" id="KW-0812">Transmembrane</keyword>
<evidence type="ECO:0000256" key="1">
    <source>
        <dbReference type="ARBA" id="ARBA00004141"/>
    </source>
</evidence>
<name>H1VK58_COLHI</name>
<evidence type="ECO:0000256" key="4">
    <source>
        <dbReference type="ARBA" id="ARBA00022989"/>
    </source>
</evidence>
<evidence type="ECO:0000313" key="7">
    <source>
        <dbReference type="EMBL" id="CCF40611.1"/>
    </source>
</evidence>
<evidence type="ECO:0000256" key="6">
    <source>
        <dbReference type="SAM" id="Phobius"/>
    </source>
</evidence>
<feature type="transmembrane region" description="Helical" evidence="6">
    <location>
        <begin position="173"/>
        <end position="197"/>
    </location>
</feature>
<evidence type="ECO:0000313" key="8">
    <source>
        <dbReference type="Proteomes" id="UP000007174"/>
    </source>
</evidence>
<gene>
    <name evidence="7" type="ORF">CH063_02392</name>
</gene>
<dbReference type="GO" id="GO:0016020">
    <property type="term" value="C:membrane"/>
    <property type="evidence" value="ECO:0007669"/>
    <property type="project" value="UniProtKB-SubCell"/>
</dbReference>
<dbReference type="STRING" id="759273.H1VK58"/>
<sequence>MAALLRFLRSIYNLDNLDTRFTNPSSVPYKTVVEARADPAQGKELPAKARARAQPSKWNTPEYWLYVVFIGGIVPYMFWIAYEVSRPSDPRYHNYERFLSDGWIPGRKIDVSDSQYHTFRQNLPFMAVLLLCHPLLRKLWNAVFPVPTDLDKRSVTEQGDARLEQRASFDYRFALFFLVALHGFSAMKVLAILYINYQIATRLPRRHVPAATWIFNICMLFANELCQGYKFAAIARHITPPPSGKNLLDEDPFLMRWGAWMDHHGGLMGRWEILFNITVLRLISFNLDYYFSLDQRSGSPLEKKQLDPANLSERDRLAMSAAPQDYSFRNYLAYAIYAPLYLVGPIMTYNDFISQLRHPPATIETYRTLRYAVRFLLALVAMEVILHYDYVCAISHAGIDWSTYSPAQLSLLSFFNLHIIWLKLLPPWRPFPASSGPPRRRPTPQRS</sequence>
<dbReference type="Pfam" id="PF03062">
    <property type="entry name" value="MBOAT"/>
    <property type="match status" value="1"/>
</dbReference>
<keyword evidence="5 6" id="KW-0472">Membrane</keyword>
<accession>H1VK58</accession>
<comment type="subcellular location">
    <subcellularLocation>
        <location evidence="1">Membrane</location>
        <topology evidence="1">Multi-pass membrane protein</topology>
    </subcellularLocation>
</comment>
<dbReference type="InterPro" id="IPR051085">
    <property type="entry name" value="MB_O-acyltransferase"/>
</dbReference>
<reference evidence="8" key="1">
    <citation type="journal article" date="2012" name="Nat. Genet.">
        <title>Lifestyle transitions in plant pathogenic Colletotrichum fungi deciphered by genome and transcriptome analyses.</title>
        <authorList>
            <person name="O'Connell R.J."/>
            <person name="Thon M.R."/>
            <person name="Hacquard S."/>
            <person name="Amyotte S.G."/>
            <person name="Kleemann J."/>
            <person name="Torres M.F."/>
            <person name="Damm U."/>
            <person name="Buiate E.A."/>
            <person name="Epstein L."/>
            <person name="Alkan N."/>
            <person name="Altmueller J."/>
            <person name="Alvarado-Balderrama L."/>
            <person name="Bauser C.A."/>
            <person name="Becker C."/>
            <person name="Birren B.W."/>
            <person name="Chen Z."/>
            <person name="Choi J."/>
            <person name="Crouch J.A."/>
            <person name="Duvick J.P."/>
            <person name="Farman M.A."/>
            <person name="Gan P."/>
            <person name="Heiman D."/>
            <person name="Henrissat B."/>
            <person name="Howard R.J."/>
            <person name="Kabbage M."/>
            <person name="Koch C."/>
            <person name="Kracher B."/>
            <person name="Kubo Y."/>
            <person name="Law A.D."/>
            <person name="Lebrun M.-H."/>
            <person name="Lee Y.-H."/>
            <person name="Miyara I."/>
            <person name="Moore N."/>
            <person name="Neumann U."/>
            <person name="Nordstroem K."/>
            <person name="Panaccione D.G."/>
            <person name="Panstruga R."/>
            <person name="Place M."/>
            <person name="Proctor R.H."/>
            <person name="Prusky D."/>
            <person name="Rech G."/>
            <person name="Reinhardt R."/>
            <person name="Rollins J.A."/>
            <person name="Rounsley S."/>
            <person name="Schardl C.L."/>
            <person name="Schwartz D.C."/>
            <person name="Shenoy N."/>
            <person name="Shirasu K."/>
            <person name="Sikhakolli U.R."/>
            <person name="Stueber K."/>
            <person name="Sukno S.A."/>
            <person name="Sweigard J.A."/>
            <person name="Takano Y."/>
            <person name="Takahara H."/>
            <person name="Trail F."/>
            <person name="van der Does H.C."/>
            <person name="Voll L.M."/>
            <person name="Will I."/>
            <person name="Young S."/>
            <person name="Zeng Q."/>
            <person name="Zhang J."/>
            <person name="Zhou S."/>
            <person name="Dickman M.B."/>
            <person name="Schulze-Lefert P."/>
            <person name="Ver Loren van Themaat E."/>
            <person name="Ma L.-J."/>
            <person name="Vaillancourt L.J."/>
        </authorList>
    </citation>
    <scope>NUCLEOTIDE SEQUENCE [LARGE SCALE GENOMIC DNA]</scope>
    <source>
        <strain evidence="8">IMI 349063</strain>
    </source>
</reference>
<dbReference type="eggNOG" id="KOG3860">
    <property type="taxonomic scope" value="Eukaryota"/>
</dbReference>
<organism evidence="7 8">
    <name type="scientific">Colletotrichum higginsianum (strain IMI 349063)</name>
    <name type="common">Crucifer anthracnose fungus</name>
    <dbReference type="NCBI Taxonomy" id="759273"/>
    <lineage>
        <taxon>Eukaryota</taxon>
        <taxon>Fungi</taxon>
        <taxon>Dikarya</taxon>
        <taxon>Ascomycota</taxon>
        <taxon>Pezizomycotina</taxon>
        <taxon>Sordariomycetes</taxon>
        <taxon>Hypocreomycetidae</taxon>
        <taxon>Glomerellales</taxon>
        <taxon>Glomerellaceae</taxon>
        <taxon>Colletotrichum</taxon>
        <taxon>Colletotrichum destructivum species complex</taxon>
    </lineage>
</organism>
<dbReference type="VEuPathDB" id="FungiDB:CH63R_05744"/>
<evidence type="ECO:0000256" key="2">
    <source>
        <dbReference type="ARBA" id="ARBA00010323"/>
    </source>
</evidence>
<dbReference type="AlphaFoldDB" id="H1VK58"/>
<dbReference type="PANTHER" id="PTHR13285:SF18">
    <property type="entry name" value="PROTEIN-CYSTEINE N-PALMITOYLTRANSFERASE RASP"/>
    <property type="match status" value="1"/>
</dbReference>
<dbReference type="GO" id="GO:0005783">
    <property type="term" value="C:endoplasmic reticulum"/>
    <property type="evidence" value="ECO:0007669"/>
    <property type="project" value="TreeGrafter"/>
</dbReference>
<keyword evidence="4 6" id="KW-1133">Transmembrane helix</keyword>
<proteinExistence type="inferred from homology"/>
<dbReference type="HOGENOM" id="CLU_021430_1_1_1"/>
<dbReference type="Proteomes" id="UP000007174">
    <property type="component" value="Unassembled WGS sequence"/>
</dbReference>
<feature type="transmembrane region" description="Helical" evidence="6">
    <location>
        <begin position="63"/>
        <end position="82"/>
    </location>
</feature>
<feature type="transmembrane region" description="Helical" evidence="6">
    <location>
        <begin position="331"/>
        <end position="350"/>
    </location>
</feature>
<evidence type="ECO:0000256" key="3">
    <source>
        <dbReference type="ARBA" id="ARBA00022692"/>
    </source>
</evidence>
<protein>
    <submittedName>
        <fullName evidence="7">MBOAT family protein</fullName>
    </submittedName>
</protein>
<comment type="similarity">
    <text evidence="2">Belongs to the membrane-bound acyltransferase family.</text>
</comment>